<sequence>MLQALSRPLAAAVGLSLVLVAPAAAVGDDGTDEVQGTFVRLAVELRDGGHLELTGIERPDGSWLRVDPATVEDVVGGSEVVATVEDASAAPTAVLDEDAGTPVVSVDVVETPTLAAAAAEPTVATTTREVDVVVARMAGVDMAPASAATVAADVTDHVAPYWSDQTAGGVDLVVDEQVTAPTYTSWGSEWTCTDTQILALMSWAEQQVTDRTTPGHVVLETPIVLCPFLGVATVSDGGVVWLNAPDVDSGLPRLRPGTLAHEIGHNLLLGHSDLRGYCGLDSRSADGSADQCQEQEYGDLYDIMGAATGEMGSLSGAHLHTLGLAPEGSWVEATGTQTVTLQPVGGLTGQRFLELPGDGVTHVVELRTAVGRDAFVGTNPSATFGPGVVVRRIDPAGPGQHTALLVADVAAEQIELGTGDSFATEDGRWSVEVTSLGGTATLDVTHHAPAARPTDVTVTPTTTVEGEAWTSAQEPTVTWTADELEGNTGFEVVELASGLVVAAAGDARSADVALPEGAAYLAVRTVAANGAVRWSSLTPVQVDRTAPVFASVPQVRLRGGSVSTSWGVPVRLAWQATDAGLLTGAEVEGPGGEGLAPGASALGTSVTPGPSAWTVRVEDAVGASAQASEQTTLVARAESAAAPTGTWSTVADTRHLDGRAMRSSKRLSAMSYTFTGSSIGWIATKSANSGRVTVYVDGAKQGTVDLQASASAFRQVVFTKTWPTAGKHTIRIVSQGTAGRPYVYSDGFAVLK</sequence>
<dbReference type="Gene3D" id="2.60.120.260">
    <property type="entry name" value="Galactose-binding domain-like"/>
    <property type="match status" value="1"/>
</dbReference>
<evidence type="ECO:0000313" key="3">
    <source>
        <dbReference type="EMBL" id="NYD85231.1"/>
    </source>
</evidence>
<evidence type="ECO:0000313" key="4">
    <source>
        <dbReference type="Proteomes" id="UP000577956"/>
    </source>
</evidence>
<reference evidence="2 5" key="2">
    <citation type="submission" date="2021-01" db="EMBL/GenBank/DDBJ databases">
        <title>Whole genome shotgun sequence of Cellulomonas oligotrophica NBRC 109435.</title>
        <authorList>
            <person name="Komaki H."/>
            <person name="Tamura T."/>
        </authorList>
    </citation>
    <scope>NUCLEOTIDE SEQUENCE [LARGE SCALE GENOMIC DNA]</scope>
    <source>
        <strain evidence="2 5">NBRC 109435</strain>
    </source>
</reference>
<dbReference type="AlphaFoldDB" id="A0A7Y9FFS9"/>
<evidence type="ECO:0000313" key="5">
    <source>
        <dbReference type="Proteomes" id="UP000618382"/>
    </source>
</evidence>
<dbReference type="SUPFAM" id="SSF55486">
    <property type="entry name" value="Metalloproteases ('zincins'), catalytic domain"/>
    <property type="match status" value="1"/>
</dbReference>
<accession>A0A7Y9FFS9</accession>
<keyword evidence="5" id="KW-1185">Reference proteome</keyword>
<reference evidence="3 4" key="1">
    <citation type="submission" date="2020-07" db="EMBL/GenBank/DDBJ databases">
        <title>Sequencing the genomes of 1000 actinobacteria strains.</title>
        <authorList>
            <person name="Klenk H.-P."/>
        </authorList>
    </citation>
    <scope>NUCLEOTIDE SEQUENCE [LARGE SCALE GENOMIC DNA]</scope>
    <source>
        <strain evidence="3 4">DSM 24482</strain>
    </source>
</reference>
<comment type="caution">
    <text evidence="3">The sequence shown here is derived from an EMBL/GenBank/DDBJ whole genome shotgun (WGS) entry which is preliminary data.</text>
</comment>
<gene>
    <name evidence="3" type="ORF">BKA21_000780</name>
    <name evidence="2" type="ORF">Col01nite_24920</name>
</gene>
<name>A0A7Y9FFS9_9CELL</name>
<dbReference type="EMBL" id="BONN01000006">
    <property type="protein sequence ID" value="GIG33333.1"/>
    <property type="molecule type" value="Genomic_DNA"/>
</dbReference>
<keyword evidence="1" id="KW-0732">Signal</keyword>
<dbReference type="Proteomes" id="UP000577956">
    <property type="component" value="Unassembled WGS sequence"/>
</dbReference>
<organism evidence="3 4">
    <name type="scientific">Cellulomonas oligotrophica</name>
    <dbReference type="NCBI Taxonomy" id="931536"/>
    <lineage>
        <taxon>Bacteria</taxon>
        <taxon>Bacillati</taxon>
        <taxon>Actinomycetota</taxon>
        <taxon>Actinomycetes</taxon>
        <taxon>Micrococcales</taxon>
        <taxon>Cellulomonadaceae</taxon>
        <taxon>Cellulomonas</taxon>
    </lineage>
</organism>
<evidence type="ECO:0000256" key="1">
    <source>
        <dbReference type="SAM" id="SignalP"/>
    </source>
</evidence>
<dbReference type="RefSeq" id="WP_140458542.1">
    <property type="nucleotide sequence ID" value="NZ_BAABFI010000022.1"/>
</dbReference>
<evidence type="ECO:0000313" key="2">
    <source>
        <dbReference type="EMBL" id="GIG33333.1"/>
    </source>
</evidence>
<feature type="chain" id="PRO_5039298475" description="Peptidase M11 gametolysin domain-containing protein" evidence="1">
    <location>
        <begin position="24"/>
        <end position="752"/>
    </location>
</feature>
<evidence type="ECO:0008006" key="6">
    <source>
        <dbReference type="Google" id="ProtNLM"/>
    </source>
</evidence>
<dbReference type="EMBL" id="JACCBK010000001">
    <property type="protein sequence ID" value="NYD85231.1"/>
    <property type="molecule type" value="Genomic_DNA"/>
</dbReference>
<dbReference type="Proteomes" id="UP000618382">
    <property type="component" value="Unassembled WGS sequence"/>
</dbReference>
<protein>
    <recommendedName>
        <fullName evidence="6">Peptidase M11 gametolysin domain-containing protein</fullName>
    </recommendedName>
</protein>
<feature type="signal peptide" evidence="1">
    <location>
        <begin position="1"/>
        <end position="23"/>
    </location>
</feature>
<proteinExistence type="predicted"/>